<name>A0A4R5W0W9_9BURK</name>
<reference evidence="2 3" key="1">
    <citation type="submission" date="2019-03" db="EMBL/GenBank/DDBJ databases">
        <title>Sapientia aquatica gen. nov., sp. nov., isolated from a crater lake.</title>
        <authorList>
            <person name="Felfoldi T."/>
            <person name="Szabo A."/>
            <person name="Toth E."/>
            <person name="Schumann P."/>
            <person name="Keki Z."/>
            <person name="Marialigeti K."/>
            <person name="Mathe I."/>
        </authorList>
    </citation>
    <scope>NUCLEOTIDE SEQUENCE [LARGE SCALE GENOMIC DNA]</scope>
    <source>
        <strain evidence="2 3">SA-152</strain>
    </source>
</reference>
<sequence length="404" mass="44616">MSPKKVAIFTSSRSDFGPLRRLIGLCSTAFDLDLLVASLHQQQLYQSATEIEQYVKDLPLRIVPIAFGLRGTTEQSRMQAISAAQAQLADWFAQQHYDAIVVLGDRWELFAISIAAFLFNIPIAHISGGEITAGAIDDSIRHAHTKLAHLHFVGNATYARNVSAMGEEDWRITICGECGLDSIHSNDYASADEIQKQFDIAVTARPILVTYHPSTLDLNTSVQEQINGLLAALDLFPDELIIFTAPASEKDAEIITQRIQAFIEARKNCRFVAHFGSKNYLAVMRRAKLVIGNSSSGLTEAASFNIPAINIGNRQKGRMSAASVIHTNYDATDIKDAIAHVLAHPAPDRPENPYDPYRDGRNSERIVSALNTALTTLPQDKLLSKNFVIEVNSLDWNSLLKEFK</sequence>
<evidence type="ECO:0000313" key="3">
    <source>
        <dbReference type="Proteomes" id="UP000294829"/>
    </source>
</evidence>
<dbReference type="Pfam" id="PF02350">
    <property type="entry name" value="Epimerase_2"/>
    <property type="match status" value="1"/>
</dbReference>
<keyword evidence="2" id="KW-0378">Hydrolase</keyword>
<keyword evidence="2" id="KW-0326">Glycosidase</keyword>
<dbReference type="InterPro" id="IPR003331">
    <property type="entry name" value="UDP_GlcNAc_Epimerase_2_dom"/>
</dbReference>
<dbReference type="OrthoDB" id="9803238at2"/>
<gene>
    <name evidence="2" type="primary">neuC</name>
    <name evidence="2" type="ORF">E2I14_11300</name>
</gene>
<dbReference type="Gene3D" id="3.40.50.2000">
    <property type="entry name" value="Glycogen Phosphorylase B"/>
    <property type="match status" value="2"/>
</dbReference>
<dbReference type="SUPFAM" id="SSF53756">
    <property type="entry name" value="UDP-Glycosyltransferase/glycogen phosphorylase"/>
    <property type="match status" value="1"/>
</dbReference>
<dbReference type="PANTHER" id="PTHR43174:SF3">
    <property type="entry name" value="UDP-N-ACETYLGLUCOSAMINE 2-EPIMERASE"/>
    <property type="match status" value="1"/>
</dbReference>
<dbReference type="GO" id="GO:0004553">
    <property type="term" value="F:hydrolase activity, hydrolyzing O-glycosyl compounds"/>
    <property type="evidence" value="ECO:0007669"/>
    <property type="project" value="InterPro"/>
</dbReference>
<organism evidence="2 3">
    <name type="scientific">Sapientia aquatica</name>
    <dbReference type="NCBI Taxonomy" id="1549640"/>
    <lineage>
        <taxon>Bacteria</taxon>
        <taxon>Pseudomonadati</taxon>
        <taxon>Pseudomonadota</taxon>
        <taxon>Betaproteobacteria</taxon>
        <taxon>Burkholderiales</taxon>
        <taxon>Oxalobacteraceae</taxon>
        <taxon>Sapientia</taxon>
    </lineage>
</organism>
<dbReference type="PANTHER" id="PTHR43174">
    <property type="entry name" value="UDP-N-ACETYLGLUCOSAMINE 2-EPIMERASE"/>
    <property type="match status" value="1"/>
</dbReference>
<dbReference type="NCBIfam" id="TIGR03568">
    <property type="entry name" value="NeuC_NnaA"/>
    <property type="match status" value="1"/>
</dbReference>
<dbReference type="InterPro" id="IPR029767">
    <property type="entry name" value="WecB-like"/>
</dbReference>
<dbReference type="Proteomes" id="UP000294829">
    <property type="component" value="Unassembled WGS sequence"/>
</dbReference>
<dbReference type="InterPro" id="IPR020004">
    <property type="entry name" value="UDP-GlcNAc_Epase"/>
</dbReference>
<keyword evidence="3" id="KW-1185">Reference proteome</keyword>
<proteinExistence type="predicted"/>
<evidence type="ECO:0000313" key="2">
    <source>
        <dbReference type="EMBL" id="TDK65534.1"/>
    </source>
</evidence>
<comment type="caution">
    <text evidence="2">The sequence shown here is derived from an EMBL/GenBank/DDBJ whole genome shotgun (WGS) entry which is preliminary data.</text>
</comment>
<dbReference type="RefSeq" id="WP_133328531.1">
    <property type="nucleotide sequence ID" value="NZ_SMYL01000005.1"/>
</dbReference>
<dbReference type="GO" id="GO:0006047">
    <property type="term" value="P:UDP-N-acetylglucosamine metabolic process"/>
    <property type="evidence" value="ECO:0007669"/>
    <property type="project" value="InterPro"/>
</dbReference>
<feature type="domain" description="UDP-N-acetylglucosamine 2-epimerase" evidence="1">
    <location>
        <begin position="30"/>
        <end position="370"/>
    </location>
</feature>
<accession>A0A4R5W0W9</accession>
<evidence type="ECO:0000259" key="1">
    <source>
        <dbReference type="Pfam" id="PF02350"/>
    </source>
</evidence>
<dbReference type="AlphaFoldDB" id="A0A4R5W0W9"/>
<dbReference type="EC" id="3.2.1.183" evidence="2"/>
<protein>
    <submittedName>
        <fullName evidence="2">UDP-N-acetylglucosamine 2-epimerase (Hydrolyzing)</fullName>
        <ecNumber evidence="2">3.2.1.183</ecNumber>
    </submittedName>
</protein>
<dbReference type="EMBL" id="SMYL01000005">
    <property type="protein sequence ID" value="TDK65534.1"/>
    <property type="molecule type" value="Genomic_DNA"/>
</dbReference>